<dbReference type="PANTHER" id="PTHR46920">
    <property type="match status" value="1"/>
</dbReference>
<comment type="caution">
    <text evidence="6">The sequence shown here is derived from an EMBL/GenBank/DDBJ whole genome shotgun (WGS) entry which is preliminary data.</text>
</comment>
<keyword evidence="7" id="KW-1185">Reference proteome</keyword>
<organism evidence="6 7">
    <name type="scientific">Pholiota conissans</name>
    <dbReference type="NCBI Taxonomy" id="109636"/>
    <lineage>
        <taxon>Eukaryota</taxon>
        <taxon>Fungi</taxon>
        <taxon>Dikarya</taxon>
        <taxon>Basidiomycota</taxon>
        <taxon>Agaricomycotina</taxon>
        <taxon>Agaricomycetes</taxon>
        <taxon>Agaricomycetidae</taxon>
        <taxon>Agaricales</taxon>
        <taxon>Agaricineae</taxon>
        <taxon>Strophariaceae</taxon>
        <taxon>Pholiota</taxon>
    </lineage>
</organism>
<dbReference type="EMBL" id="MU155138">
    <property type="protein sequence ID" value="KAF9485112.1"/>
    <property type="molecule type" value="Genomic_DNA"/>
</dbReference>
<dbReference type="PROSITE" id="PS50865">
    <property type="entry name" value="ZF_MYND_2"/>
    <property type="match status" value="1"/>
</dbReference>
<dbReference type="Gene3D" id="6.10.140.2220">
    <property type="match status" value="1"/>
</dbReference>
<dbReference type="OrthoDB" id="3071718at2759"/>
<name>A0A9P5ZBE3_9AGAR</name>
<keyword evidence="1" id="KW-0479">Metal-binding</keyword>
<evidence type="ECO:0000256" key="3">
    <source>
        <dbReference type="ARBA" id="ARBA00022833"/>
    </source>
</evidence>
<evidence type="ECO:0000259" key="5">
    <source>
        <dbReference type="PROSITE" id="PS50865"/>
    </source>
</evidence>
<gene>
    <name evidence="6" type="ORF">BDN70DRAFT_708558</name>
</gene>
<evidence type="ECO:0000313" key="7">
    <source>
        <dbReference type="Proteomes" id="UP000807469"/>
    </source>
</evidence>
<reference evidence="6" key="1">
    <citation type="submission" date="2020-11" db="EMBL/GenBank/DDBJ databases">
        <authorList>
            <consortium name="DOE Joint Genome Institute"/>
            <person name="Ahrendt S."/>
            <person name="Riley R."/>
            <person name="Andreopoulos W."/>
            <person name="Labutti K."/>
            <person name="Pangilinan J."/>
            <person name="Ruiz-Duenas F.J."/>
            <person name="Barrasa J.M."/>
            <person name="Sanchez-Garcia M."/>
            <person name="Camarero S."/>
            <person name="Miyauchi S."/>
            <person name="Serrano A."/>
            <person name="Linde D."/>
            <person name="Babiker R."/>
            <person name="Drula E."/>
            <person name="Ayuso-Fernandez I."/>
            <person name="Pacheco R."/>
            <person name="Padilla G."/>
            <person name="Ferreira P."/>
            <person name="Barriuso J."/>
            <person name="Kellner H."/>
            <person name="Castanera R."/>
            <person name="Alfaro M."/>
            <person name="Ramirez L."/>
            <person name="Pisabarro A.G."/>
            <person name="Kuo A."/>
            <person name="Tritt A."/>
            <person name="Lipzen A."/>
            <person name="He G."/>
            <person name="Yan M."/>
            <person name="Ng V."/>
            <person name="Cullen D."/>
            <person name="Martin F."/>
            <person name="Rosso M.-N."/>
            <person name="Henrissat B."/>
            <person name="Hibbett D."/>
            <person name="Martinez A.T."/>
            <person name="Grigoriev I.V."/>
        </authorList>
    </citation>
    <scope>NUCLEOTIDE SEQUENCE</scope>
    <source>
        <strain evidence="6">CIRM-BRFM 674</strain>
    </source>
</reference>
<dbReference type="Pfam" id="PF26632">
    <property type="entry name" value="DUF8205"/>
    <property type="match status" value="1"/>
</dbReference>
<sequence length="346" mass="39917">MHHKHPQMSADHVRLLKLEEKLEDGSILILKHPSERPIYDQSSKDIKKRMKNMHRICMWCKATETKETPFKACAKCQGSFYCSKECQRLDWIASHKKFCTESKKQKRLERLIGALIANDNLFGFLKIAIILRLGLHNAPRPAEPFSALVPLAVEPEDILDFARLRGDLTSRRTTIYGHEMQGMLQVGGTFPSPESPEIKQKRLDLIRELLEAHPETFTPGSLFGTVFFSMGNTNRIIEVPIVISSDLMAIAAEAQPFLQILGDCHRTIPLHCFSCIEYINTSVRRDTDNHFLLREKMTKEDAQIIQQSATNYDRFREGGFACRTIYLRIKNEYIYRPIQRDPEKEI</sequence>
<dbReference type="GO" id="GO:0008270">
    <property type="term" value="F:zinc ion binding"/>
    <property type="evidence" value="ECO:0007669"/>
    <property type="project" value="UniProtKB-KW"/>
</dbReference>
<evidence type="ECO:0000313" key="6">
    <source>
        <dbReference type="EMBL" id="KAF9485112.1"/>
    </source>
</evidence>
<dbReference type="PANTHER" id="PTHR46920:SF1">
    <property type="entry name" value="PROTEIN MSS51 HOMOLOG, MITOCHONDRIAL-RELATED"/>
    <property type="match status" value="1"/>
</dbReference>
<keyword evidence="2 4" id="KW-0863">Zinc-finger</keyword>
<dbReference type="Pfam" id="PF01753">
    <property type="entry name" value="zf-MYND"/>
    <property type="match status" value="1"/>
</dbReference>
<evidence type="ECO:0000256" key="1">
    <source>
        <dbReference type="ARBA" id="ARBA00022723"/>
    </source>
</evidence>
<dbReference type="AlphaFoldDB" id="A0A9P5ZBE3"/>
<feature type="domain" description="MYND-type" evidence="5">
    <location>
        <begin position="57"/>
        <end position="99"/>
    </location>
</feature>
<keyword evidence="3" id="KW-0862">Zinc</keyword>
<dbReference type="InterPro" id="IPR058518">
    <property type="entry name" value="DUF8205"/>
</dbReference>
<evidence type="ECO:0000256" key="2">
    <source>
        <dbReference type="ARBA" id="ARBA00022771"/>
    </source>
</evidence>
<dbReference type="SUPFAM" id="SSF144232">
    <property type="entry name" value="HIT/MYND zinc finger-like"/>
    <property type="match status" value="1"/>
</dbReference>
<dbReference type="InterPro" id="IPR002893">
    <property type="entry name" value="Znf_MYND"/>
</dbReference>
<accession>A0A9P5ZBE3</accession>
<protein>
    <recommendedName>
        <fullName evidence="5">MYND-type domain-containing protein</fullName>
    </recommendedName>
</protein>
<dbReference type="InterPro" id="IPR052839">
    <property type="entry name" value="Mito_gene_expr_regulator"/>
</dbReference>
<evidence type="ECO:0000256" key="4">
    <source>
        <dbReference type="PROSITE-ProRule" id="PRU00134"/>
    </source>
</evidence>
<dbReference type="Proteomes" id="UP000807469">
    <property type="component" value="Unassembled WGS sequence"/>
</dbReference>
<proteinExistence type="predicted"/>